<dbReference type="GO" id="GO:0042393">
    <property type="term" value="F:histone binding"/>
    <property type="evidence" value="ECO:0007669"/>
    <property type="project" value="TreeGrafter"/>
</dbReference>
<organism evidence="9 10">
    <name type="scientific">Amanita thiersii Skay4041</name>
    <dbReference type="NCBI Taxonomy" id="703135"/>
    <lineage>
        <taxon>Eukaryota</taxon>
        <taxon>Fungi</taxon>
        <taxon>Dikarya</taxon>
        <taxon>Basidiomycota</taxon>
        <taxon>Agaricomycotina</taxon>
        <taxon>Agaricomycetes</taxon>
        <taxon>Agaricomycetidae</taxon>
        <taxon>Agaricales</taxon>
        <taxon>Pluteineae</taxon>
        <taxon>Amanitaceae</taxon>
        <taxon>Amanita</taxon>
    </lineage>
</organism>
<feature type="compositionally biased region" description="Basic residues" evidence="6">
    <location>
        <begin position="260"/>
        <end position="270"/>
    </location>
</feature>
<dbReference type="GO" id="GO:0140658">
    <property type="term" value="F:ATP-dependent chromatin remodeler activity"/>
    <property type="evidence" value="ECO:0007669"/>
    <property type="project" value="TreeGrafter"/>
</dbReference>
<dbReference type="SMART" id="SM00490">
    <property type="entry name" value="HELICc"/>
    <property type="match status" value="1"/>
</dbReference>
<dbReference type="InterPro" id="IPR027417">
    <property type="entry name" value="P-loop_NTPase"/>
</dbReference>
<dbReference type="GO" id="GO:0005524">
    <property type="term" value="F:ATP binding"/>
    <property type="evidence" value="ECO:0007669"/>
    <property type="project" value="UniProtKB-KW"/>
</dbReference>
<evidence type="ECO:0000256" key="4">
    <source>
        <dbReference type="ARBA" id="ARBA00022840"/>
    </source>
</evidence>
<dbReference type="CDD" id="cd18793">
    <property type="entry name" value="SF2_C_SNF"/>
    <property type="match status" value="1"/>
</dbReference>
<evidence type="ECO:0000256" key="2">
    <source>
        <dbReference type="ARBA" id="ARBA00022741"/>
    </source>
</evidence>
<dbReference type="Proteomes" id="UP000242287">
    <property type="component" value="Unassembled WGS sequence"/>
</dbReference>
<dbReference type="InterPro" id="IPR001650">
    <property type="entry name" value="Helicase_C-like"/>
</dbReference>
<dbReference type="GO" id="GO:0000785">
    <property type="term" value="C:chromatin"/>
    <property type="evidence" value="ECO:0007669"/>
    <property type="project" value="TreeGrafter"/>
</dbReference>
<reference evidence="9 10" key="1">
    <citation type="submission" date="2014-02" db="EMBL/GenBank/DDBJ databases">
        <title>Transposable element dynamics among asymbiotic and ectomycorrhizal Amanita fungi.</title>
        <authorList>
            <consortium name="DOE Joint Genome Institute"/>
            <person name="Hess J."/>
            <person name="Skrede I."/>
            <person name="Wolfe B."/>
            <person name="LaButti K."/>
            <person name="Ohm R.A."/>
            <person name="Grigoriev I.V."/>
            <person name="Pringle A."/>
        </authorList>
    </citation>
    <scope>NUCLEOTIDE SEQUENCE [LARGE SCALE GENOMIC DNA]</scope>
    <source>
        <strain evidence="9 10">SKay4041</strain>
    </source>
</reference>
<dbReference type="PANTHER" id="PTHR45623:SF17">
    <property type="entry name" value="CHROMODOMAIN-HELICASE-DNA-BINDING PROTEIN 3-RELATED"/>
    <property type="match status" value="1"/>
</dbReference>
<protein>
    <recommendedName>
        <fullName evidence="11">Chromatin remodeling factor mit1</fullName>
    </recommendedName>
</protein>
<keyword evidence="10" id="KW-1185">Reference proteome</keyword>
<proteinExistence type="predicted"/>
<dbReference type="Pfam" id="PF00271">
    <property type="entry name" value="Helicase_C"/>
    <property type="match status" value="1"/>
</dbReference>
<dbReference type="GO" id="GO:0005634">
    <property type="term" value="C:nucleus"/>
    <property type="evidence" value="ECO:0007669"/>
    <property type="project" value="UniProtKB-SubCell"/>
</dbReference>
<dbReference type="InterPro" id="IPR056616">
    <property type="entry name" value="Chromo_MIT1"/>
</dbReference>
<dbReference type="GO" id="GO:0016887">
    <property type="term" value="F:ATP hydrolysis activity"/>
    <property type="evidence" value="ECO:0007669"/>
    <property type="project" value="TreeGrafter"/>
</dbReference>
<gene>
    <name evidence="9" type="ORF">AMATHDRAFT_134744</name>
</gene>
<keyword evidence="4" id="KW-0067">ATP-binding</keyword>
<dbReference type="PROSITE" id="PS51192">
    <property type="entry name" value="HELICASE_ATP_BIND_1"/>
    <property type="match status" value="1"/>
</dbReference>
<dbReference type="SMART" id="SM00487">
    <property type="entry name" value="DEXDc"/>
    <property type="match status" value="1"/>
</dbReference>
<evidence type="ECO:0000259" key="7">
    <source>
        <dbReference type="PROSITE" id="PS51192"/>
    </source>
</evidence>
<feature type="compositionally biased region" description="Polar residues" evidence="6">
    <location>
        <begin position="639"/>
        <end position="648"/>
    </location>
</feature>
<feature type="region of interest" description="Disordered" evidence="6">
    <location>
        <begin position="108"/>
        <end position="238"/>
    </location>
</feature>
<accession>A0A2A9P1V5</accession>
<feature type="compositionally biased region" description="Acidic residues" evidence="6">
    <location>
        <begin position="123"/>
        <end position="136"/>
    </location>
</feature>
<keyword evidence="3" id="KW-0378">Hydrolase</keyword>
<keyword evidence="5" id="KW-0539">Nucleus</keyword>
<feature type="compositionally biased region" description="Basic residues" evidence="6">
    <location>
        <begin position="108"/>
        <end position="118"/>
    </location>
</feature>
<feature type="domain" description="Helicase C-terminal" evidence="8">
    <location>
        <begin position="1081"/>
        <end position="1232"/>
    </location>
</feature>
<dbReference type="GO" id="GO:0003682">
    <property type="term" value="F:chromatin binding"/>
    <property type="evidence" value="ECO:0007669"/>
    <property type="project" value="TreeGrafter"/>
</dbReference>
<dbReference type="PROSITE" id="PS51194">
    <property type="entry name" value="HELICASE_CTER"/>
    <property type="match status" value="1"/>
</dbReference>
<comment type="subcellular location">
    <subcellularLocation>
        <location evidence="1">Nucleus</location>
    </subcellularLocation>
</comment>
<evidence type="ECO:0000313" key="10">
    <source>
        <dbReference type="Proteomes" id="UP000242287"/>
    </source>
</evidence>
<feature type="domain" description="Helicase ATP-binding" evidence="7">
    <location>
        <begin position="767"/>
        <end position="944"/>
    </location>
</feature>
<dbReference type="InterPro" id="IPR000330">
    <property type="entry name" value="SNF2_N"/>
</dbReference>
<name>A0A2A9P1V5_9AGAR</name>
<dbReference type="Gene3D" id="2.40.50.40">
    <property type="match status" value="1"/>
</dbReference>
<dbReference type="InterPro" id="IPR038718">
    <property type="entry name" value="SNF2-like_sf"/>
</dbReference>
<dbReference type="STRING" id="703135.A0A2A9P1V5"/>
<dbReference type="Pfam" id="PF00176">
    <property type="entry name" value="SNF2-rel_dom"/>
    <property type="match status" value="1"/>
</dbReference>
<dbReference type="SUPFAM" id="SSF54160">
    <property type="entry name" value="Chromo domain-like"/>
    <property type="match status" value="1"/>
</dbReference>
<evidence type="ECO:0000256" key="5">
    <source>
        <dbReference type="ARBA" id="ARBA00023242"/>
    </source>
</evidence>
<dbReference type="InterPro" id="IPR049730">
    <property type="entry name" value="SNF2/RAD54-like_C"/>
</dbReference>
<feature type="region of interest" description="Disordered" evidence="6">
    <location>
        <begin position="259"/>
        <end position="284"/>
    </location>
</feature>
<evidence type="ECO:0000313" key="9">
    <source>
        <dbReference type="EMBL" id="PFH54826.1"/>
    </source>
</evidence>
<dbReference type="Gene3D" id="3.40.50.300">
    <property type="entry name" value="P-loop containing nucleotide triphosphate hydrolases"/>
    <property type="match status" value="1"/>
</dbReference>
<dbReference type="SUPFAM" id="SSF52540">
    <property type="entry name" value="P-loop containing nucleoside triphosphate hydrolases"/>
    <property type="match status" value="2"/>
</dbReference>
<evidence type="ECO:0008006" key="11">
    <source>
        <dbReference type="Google" id="ProtNLM"/>
    </source>
</evidence>
<feature type="region of interest" description="Disordered" evidence="6">
    <location>
        <begin position="617"/>
        <end position="648"/>
    </location>
</feature>
<dbReference type="InterPro" id="IPR016197">
    <property type="entry name" value="Chromo-like_dom_sf"/>
</dbReference>
<feature type="compositionally biased region" description="Polar residues" evidence="6">
    <location>
        <begin position="172"/>
        <end position="184"/>
    </location>
</feature>
<evidence type="ECO:0000259" key="8">
    <source>
        <dbReference type="PROSITE" id="PS51194"/>
    </source>
</evidence>
<feature type="region of interest" description="Disordered" evidence="6">
    <location>
        <begin position="561"/>
        <end position="581"/>
    </location>
</feature>
<evidence type="ECO:0000256" key="1">
    <source>
        <dbReference type="ARBA" id="ARBA00004123"/>
    </source>
</evidence>
<feature type="region of interest" description="Disordered" evidence="6">
    <location>
        <begin position="1358"/>
        <end position="1393"/>
    </location>
</feature>
<sequence length="1633" mass="186594">MFYILPPVLTPEEKSLYKSPSQVSLKPDMEIEMNQVIGEYEDGGNLFYFARNSEGLAHKFPAKIFQRQYPVLVQEYFHKKAAKTLAPFDPSASYVHPSSRVKTTVKLTKRVRSTRRRISSSSGDEEAYIDSEQDTNDDNHSMASNSLFAQKRSTRRHQNISLSPRRTRLRKSYNTTDETGQSDSEVFLGRRGSRRNRSRSVSSVSNYDIGNNKLYSRRQRGPRQTPDSDNSSDGLEPLKKHHHICEKCHEAPASNLLNVSRKRVTAKSNKRGVTSGNQSAEEEEDRLTSLGGWVRCQKCPVVLHWKCLASGQRDGILKALKHQESSHLEKYEATEFSKVDKRSGLGVHETVDFVCRACQKGGVCMGCMAIVPEPQDTLHLTSESLPSSPSMQNQSLQNVDTPNNLVQRYNMNHVSSKPLLFRCLQCKRPAHYEHLPRPSALTENSSLEEVANHYQENGWSCRECSLYTYVPDKILAWRPYPANATETPTAQGEIPNYKASLPREYLVKWDGRSYRRTQWVPHQWLLSIYPAKLKNFLLTGTRVQLLRGRRTDVQDDLDLIETKTDRHEPSTGLSASSPCPDAEQRIPLQWKTIDRVLDVMLWHPRLRGQANRYNTIHTDSDDDASAAQDEREAVFQSGKKPSSMYTETVTQWESRQKRPLSTDDINHVIWVCAKWGDLNYDEATWDSPPRANEFGYEAFVKAFDRYIAARQVRIQRYTKSEAQQLEDRPKDGFRLRHLLTDPAHLKLGQESNLKLMPFQIDGFNWLCNNWWNRQPCILADEMGLGKTIQIITFLGYIHDKFKIAPALVVVPNSTIANWVREFERWAPRLRVVSFHGEAKAREVIKAFELHHESPHKGFTNAKFHVLVATYEALLNIKDFAPVFKSQPRWEVLIVDEGQRLKNDASLLFKKLNELNSRHRIIMTGTPLNNKIRELFSLMNFLDPHQWNDLNALEKEYEELTEDLVKQLHNRLRPYFLRRVKGEVLELPPKESNEVIVPVSMTPLQREVYRSILSNNLDTLKNLTQPPNLKQTVAKKNINNVLMQLRKCLQHPYLYAEDIEPRGLSQQETHEKLIDASAKFRLLKILLQKLKDRGHRVLLFSQFVIALDIIEDFLHGEGYRYLRLDGNTNSFDRQKGMDEFNQPGSDVFMYLLSTRAGGVGINLYSADTVIIFDPDFNPHQDLQAISRAYRYGQQKTCLVFKLMVKDSAEERIMQVGKKKLVLDHLIVQKMDDEDTIGEDVQSILTYGAKALFEAEQESRDILYTDQDIDKLVEKTEHEGEHQEIQKKEGALLFSFAKVWASDKDALEDIQDENQVDSWTHTLQKITAEKDKVQSQQAAVTGRGVRRAAAIIKPNYYVDGSPDTKKAKKKSKSLVSDTSSYTGSGGESDDDSELSGFMEIEHPGASNKQRRKYGEIMEIPRAGQLQGQNVALSNPVIDIAECGLCGKKHSNRPGECVMTDRSEFLAEYREMLIMNADDEPWEERSAAIRAIDEALHRRGHLSLIAGQPLHPLPAFSIPPSRLAPQSKLTRPSVSSYETNGHQWNRATKRPASPANDSNRKKIKATTVLSCPICDRIPHHLVKDCPVILEGAPSISRQIERLESSTDPSVIHAVGVLRKMLRKQAKRELQRQAMEP</sequence>
<dbReference type="PANTHER" id="PTHR45623">
    <property type="entry name" value="CHROMODOMAIN-HELICASE-DNA-BINDING PROTEIN 3-RELATED-RELATED"/>
    <property type="match status" value="1"/>
</dbReference>
<dbReference type="GO" id="GO:0003677">
    <property type="term" value="F:DNA binding"/>
    <property type="evidence" value="ECO:0007669"/>
    <property type="project" value="TreeGrafter"/>
</dbReference>
<dbReference type="OrthoDB" id="5857104at2759"/>
<dbReference type="Pfam" id="PF23615">
    <property type="entry name" value="Chromo_MIT1"/>
    <property type="match status" value="1"/>
</dbReference>
<dbReference type="InterPro" id="IPR014001">
    <property type="entry name" value="Helicase_ATP-bd"/>
</dbReference>
<dbReference type="EMBL" id="KZ301969">
    <property type="protein sequence ID" value="PFH54826.1"/>
    <property type="molecule type" value="Genomic_DNA"/>
</dbReference>
<evidence type="ECO:0000256" key="3">
    <source>
        <dbReference type="ARBA" id="ARBA00022801"/>
    </source>
</evidence>
<keyword evidence="2" id="KW-0547">Nucleotide-binding</keyword>
<evidence type="ECO:0000256" key="6">
    <source>
        <dbReference type="SAM" id="MobiDB-lite"/>
    </source>
</evidence>
<dbReference type="Gene3D" id="3.40.50.10810">
    <property type="entry name" value="Tandem AAA-ATPase domain"/>
    <property type="match status" value="1"/>
</dbReference>